<dbReference type="InterPro" id="IPR011029">
    <property type="entry name" value="DEATH-like_dom_sf"/>
</dbReference>
<accession>A0A1B6DYS2</accession>
<feature type="region of interest" description="Disordered" evidence="1">
    <location>
        <begin position="32"/>
        <end position="112"/>
    </location>
</feature>
<evidence type="ECO:0000313" key="3">
    <source>
        <dbReference type="EMBL" id="JAS09090.1"/>
    </source>
</evidence>
<dbReference type="GO" id="GO:0007165">
    <property type="term" value="P:signal transduction"/>
    <property type="evidence" value="ECO:0007669"/>
    <property type="project" value="InterPro"/>
</dbReference>
<feature type="compositionally biased region" description="Basic residues" evidence="1">
    <location>
        <begin position="87"/>
        <end position="104"/>
    </location>
</feature>
<dbReference type="Pfam" id="PF00531">
    <property type="entry name" value="Death"/>
    <property type="match status" value="1"/>
</dbReference>
<name>A0A1B6DYS2_9HEMI</name>
<gene>
    <name evidence="4" type="ORF">g.19723</name>
    <name evidence="3" type="ORF">g.19724</name>
</gene>
<reference evidence="4" key="1">
    <citation type="submission" date="2015-12" db="EMBL/GenBank/DDBJ databases">
        <title>De novo transcriptome assembly of four potential Pierce s Disease insect vectors from Arizona vineyards.</title>
        <authorList>
            <person name="Tassone E.E."/>
        </authorList>
    </citation>
    <scope>NUCLEOTIDE SEQUENCE</scope>
</reference>
<organism evidence="4">
    <name type="scientific">Clastoptera arizonana</name>
    <name type="common">Arizona spittle bug</name>
    <dbReference type="NCBI Taxonomy" id="38151"/>
    <lineage>
        <taxon>Eukaryota</taxon>
        <taxon>Metazoa</taxon>
        <taxon>Ecdysozoa</taxon>
        <taxon>Arthropoda</taxon>
        <taxon>Hexapoda</taxon>
        <taxon>Insecta</taxon>
        <taxon>Pterygota</taxon>
        <taxon>Neoptera</taxon>
        <taxon>Paraneoptera</taxon>
        <taxon>Hemiptera</taxon>
        <taxon>Auchenorrhyncha</taxon>
        <taxon>Cercopoidea</taxon>
        <taxon>Clastopteridae</taxon>
        <taxon>Clastoptera</taxon>
    </lineage>
</organism>
<dbReference type="PROSITE" id="PS50017">
    <property type="entry name" value="DEATH_DOMAIN"/>
    <property type="match status" value="1"/>
</dbReference>
<dbReference type="SMART" id="SM00005">
    <property type="entry name" value="DEATH"/>
    <property type="match status" value="1"/>
</dbReference>
<protein>
    <recommendedName>
        <fullName evidence="2">Death domain-containing protein</fullName>
    </recommendedName>
</protein>
<sequence length="260" mass="29608">MTSISEKKPTSIIKAYRGMVSYFLAGFKDIRSDAVGTPPRPLPSSKDNIESISDPQRKAENNYYTIEEVDDDKDEIHSRKSTPTTQKKQKTSKNNQKHNNKSKKNKSDFEIPPFNLKANRNFISISNSEHIHIGPNFVQNVNLNPNEQHQPTNKICKTPAVKALLVNDTQINREHLDVAATHIGHKWRLVGKGLNFTDGQLDQFELQNRGHPKEIIYQMLLAWTQEYPEDATLSKLGTIMWKTGEREAVIKLAEYIEEGG</sequence>
<evidence type="ECO:0000256" key="1">
    <source>
        <dbReference type="SAM" id="MobiDB-lite"/>
    </source>
</evidence>
<evidence type="ECO:0000259" key="2">
    <source>
        <dbReference type="PROSITE" id="PS50017"/>
    </source>
</evidence>
<dbReference type="CDD" id="cd01670">
    <property type="entry name" value="Death"/>
    <property type="match status" value="1"/>
</dbReference>
<feature type="domain" description="Death" evidence="2">
    <location>
        <begin position="172"/>
        <end position="256"/>
    </location>
</feature>
<evidence type="ECO:0000313" key="4">
    <source>
        <dbReference type="EMBL" id="JAS30818.1"/>
    </source>
</evidence>
<dbReference type="SUPFAM" id="SSF47986">
    <property type="entry name" value="DEATH domain"/>
    <property type="match status" value="1"/>
</dbReference>
<dbReference type="EMBL" id="GEDC01028208">
    <property type="protein sequence ID" value="JAS09090.1"/>
    <property type="molecule type" value="Transcribed_RNA"/>
</dbReference>
<dbReference type="InterPro" id="IPR000488">
    <property type="entry name" value="Death_dom"/>
</dbReference>
<dbReference type="EMBL" id="GEDC01006480">
    <property type="protein sequence ID" value="JAS30818.1"/>
    <property type="molecule type" value="Transcribed_RNA"/>
</dbReference>
<proteinExistence type="predicted"/>
<dbReference type="AlphaFoldDB" id="A0A1B6DYS2"/>
<dbReference type="Gene3D" id="1.10.533.10">
    <property type="entry name" value="Death Domain, Fas"/>
    <property type="match status" value="1"/>
</dbReference>